<dbReference type="CDD" id="cd09615">
    <property type="entry name" value="Jacalin_EEP"/>
    <property type="match status" value="1"/>
</dbReference>
<dbReference type="GO" id="GO:0046856">
    <property type="term" value="P:phosphatidylinositol dephosphorylation"/>
    <property type="evidence" value="ECO:0007669"/>
    <property type="project" value="InterPro"/>
</dbReference>
<dbReference type="InterPro" id="IPR001229">
    <property type="entry name" value="Jacalin-like_lectin_dom"/>
</dbReference>
<reference evidence="2" key="1">
    <citation type="submission" date="2021-01" db="EMBL/GenBank/DDBJ databases">
        <authorList>
            <person name="Kaushik A."/>
        </authorList>
    </citation>
    <scope>NUCLEOTIDE SEQUENCE</scope>
    <source>
        <strain evidence="2">AG5</strain>
    </source>
</reference>
<dbReference type="SMART" id="SM00915">
    <property type="entry name" value="Jacalin"/>
    <property type="match status" value="1"/>
</dbReference>
<organism evidence="2 3">
    <name type="scientific">Rhizoctonia solani</name>
    <dbReference type="NCBI Taxonomy" id="456999"/>
    <lineage>
        <taxon>Eukaryota</taxon>
        <taxon>Fungi</taxon>
        <taxon>Dikarya</taxon>
        <taxon>Basidiomycota</taxon>
        <taxon>Agaricomycotina</taxon>
        <taxon>Agaricomycetes</taxon>
        <taxon>Cantharellales</taxon>
        <taxon>Ceratobasidiaceae</taxon>
        <taxon>Rhizoctonia</taxon>
    </lineage>
</organism>
<dbReference type="Pfam" id="PF22669">
    <property type="entry name" value="Exo_endo_phos2"/>
    <property type="match status" value="1"/>
</dbReference>
<feature type="non-terminal residue" evidence="2">
    <location>
        <position position="1"/>
    </location>
</feature>
<evidence type="ECO:0000313" key="2">
    <source>
        <dbReference type="EMBL" id="CAE7152423.1"/>
    </source>
</evidence>
<comment type="caution">
    <text evidence="2">The sequence shown here is derived from an EMBL/GenBank/DDBJ whole genome shotgun (WGS) entry which is preliminary data.</text>
</comment>
<dbReference type="Gene3D" id="3.60.10.10">
    <property type="entry name" value="Endonuclease/exonuclease/phosphatase"/>
    <property type="match status" value="1"/>
</dbReference>
<proteinExistence type="predicted"/>
<dbReference type="InterPro" id="IPR000300">
    <property type="entry name" value="IPPc"/>
</dbReference>
<evidence type="ECO:0000259" key="1">
    <source>
        <dbReference type="PROSITE" id="PS51752"/>
    </source>
</evidence>
<dbReference type="Proteomes" id="UP000663827">
    <property type="component" value="Unassembled WGS sequence"/>
</dbReference>
<name>A0A8H3E2T5_9AGAM</name>
<dbReference type="AlphaFoldDB" id="A0A8H3E2T5"/>
<protein>
    <recommendedName>
        <fullName evidence="1">Jacalin-type lectin domain-containing protein</fullName>
    </recommendedName>
</protein>
<dbReference type="SUPFAM" id="SSF51101">
    <property type="entry name" value="Mannose-binding lectins"/>
    <property type="match status" value="1"/>
</dbReference>
<gene>
    <name evidence="2" type="ORF">RDB_LOCUS89785</name>
</gene>
<dbReference type="GO" id="GO:0016791">
    <property type="term" value="F:phosphatase activity"/>
    <property type="evidence" value="ECO:0007669"/>
    <property type="project" value="InterPro"/>
</dbReference>
<dbReference type="EMBL" id="CAJNJQ010001849">
    <property type="protein sequence ID" value="CAE7152423.1"/>
    <property type="molecule type" value="Genomic_DNA"/>
</dbReference>
<dbReference type="Pfam" id="PF01419">
    <property type="entry name" value="Jacalin"/>
    <property type="match status" value="1"/>
</dbReference>
<dbReference type="SUPFAM" id="SSF56219">
    <property type="entry name" value="DNase I-like"/>
    <property type="match status" value="1"/>
</dbReference>
<evidence type="ECO:0000313" key="3">
    <source>
        <dbReference type="Proteomes" id="UP000663827"/>
    </source>
</evidence>
<dbReference type="InterPro" id="IPR036404">
    <property type="entry name" value="Jacalin-like_lectin_dom_sf"/>
</dbReference>
<dbReference type="PROSITE" id="PS51752">
    <property type="entry name" value="JACALIN_LECTIN"/>
    <property type="match status" value="1"/>
</dbReference>
<sequence length="406" mass="44666">PIEQAATTSGSFDVLSISVDGLPAIIDPFRKSGPQRHEDTIYIAKAISHSYGIVNVQKDFTFHWELYEYDRHPFRTQTSGEFPSGSGLNTLSMYSWTDFSRIRKAVYIDMINLHASAGSKADDKAARRSNLQQIADFIDVNSVGNAVIVFGITNSRYTRSDDNIRIFSTQNNLKDAWVQATGGIAPAIGTHALICPKGVPPNINCEVVDKVLYRGSRIIDLESTEFFYDTSRFLTPEGSPRSDHHPVRVNFHYTLSPELQQSDLYGGPHGTWFNDLPSIPSNPRLSWIAICGKNRVNSVIFHLVSGERFTHGGSGGDCYMLILSPGDFIKSVDLCWGKKNGHTRIFYARANTTTGVIVQAGTTTNKCATATAPKGYGVVGAYGQDGDEMDQLGFIFARQCEGKCAV</sequence>
<dbReference type="Gene3D" id="2.100.10.30">
    <property type="entry name" value="Jacalin-like lectin domain"/>
    <property type="match status" value="1"/>
</dbReference>
<dbReference type="InterPro" id="IPR036691">
    <property type="entry name" value="Endo/exonu/phosph_ase_sf"/>
</dbReference>
<feature type="domain" description="Jacalin-type lectin" evidence="1">
    <location>
        <begin position="259"/>
        <end position="398"/>
    </location>
</feature>
<accession>A0A8H3E2T5</accession>